<evidence type="ECO:0008006" key="3">
    <source>
        <dbReference type="Google" id="ProtNLM"/>
    </source>
</evidence>
<dbReference type="PANTHER" id="PTHR23221">
    <property type="entry name" value="GLYCOSYLPHOSPHATIDYLINOSITOL PHOSPHOLIPASE D"/>
    <property type="match status" value="1"/>
</dbReference>
<evidence type="ECO:0000313" key="2">
    <source>
        <dbReference type="Proteomes" id="UP000019141"/>
    </source>
</evidence>
<dbReference type="SUPFAM" id="SSF69318">
    <property type="entry name" value="Integrin alpha N-terminal domain"/>
    <property type="match status" value="1"/>
</dbReference>
<reference evidence="1 2" key="1">
    <citation type="journal article" date="2014" name="Nature">
        <title>An environmental bacterial taxon with a large and distinct metabolic repertoire.</title>
        <authorList>
            <person name="Wilson M.C."/>
            <person name="Mori T."/>
            <person name="Ruckert C."/>
            <person name="Uria A.R."/>
            <person name="Helf M.J."/>
            <person name="Takada K."/>
            <person name="Gernert C."/>
            <person name="Steffens U.A."/>
            <person name="Heycke N."/>
            <person name="Schmitt S."/>
            <person name="Rinke C."/>
            <person name="Helfrich E.J."/>
            <person name="Brachmann A.O."/>
            <person name="Gurgui C."/>
            <person name="Wakimoto T."/>
            <person name="Kracht M."/>
            <person name="Crusemann M."/>
            <person name="Hentschel U."/>
            <person name="Abe I."/>
            <person name="Matsunaga S."/>
            <person name="Kalinowski J."/>
            <person name="Takeyama H."/>
            <person name="Piel J."/>
        </authorList>
    </citation>
    <scope>NUCLEOTIDE SEQUENCE [LARGE SCALE GENOMIC DNA]</scope>
    <source>
        <strain evidence="2">TSY1</strain>
    </source>
</reference>
<dbReference type="PANTHER" id="PTHR23221:SF7">
    <property type="entry name" value="PHOSPHATIDYLINOSITOL-GLYCAN-SPECIFIC PHOSPHOLIPASE D"/>
    <property type="match status" value="1"/>
</dbReference>
<dbReference type="Proteomes" id="UP000019141">
    <property type="component" value="Unassembled WGS sequence"/>
</dbReference>
<gene>
    <name evidence="1" type="ORF">ETSY1_05310</name>
</gene>
<proteinExistence type="predicted"/>
<evidence type="ECO:0000313" key="1">
    <source>
        <dbReference type="EMBL" id="ETX01970.1"/>
    </source>
</evidence>
<dbReference type="InterPro" id="IPR028994">
    <property type="entry name" value="Integrin_alpha_N"/>
</dbReference>
<dbReference type="EMBL" id="AZHW01000185">
    <property type="protein sequence ID" value="ETX01970.1"/>
    <property type="molecule type" value="Genomic_DNA"/>
</dbReference>
<accession>W4LVN8</accession>
<comment type="caution">
    <text evidence="1">The sequence shown here is derived from an EMBL/GenBank/DDBJ whole genome shotgun (WGS) entry which is preliminary data.</text>
</comment>
<dbReference type="InterPro" id="IPR013519">
    <property type="entry name" value="Int_alpha_beta-p"/>
</dbReference>
<dbReference type="Gene3D" id="2.130.10.130">
    <property type="entry name" value="Integrin alpha, N-terminal"/>
    <property type="match status" value="3"/>
</dbReference>
<organism evidence="1 2">
    <name type="scientific">Entotheonella factor</name>
    <dbReference type="NCBI Taxonomy" id="1429438"/>
    <lineage>
        <taxon>Bacteria</taxon>
        <taxon>Pseudomonadati</taxon>
        <taxon>Nitrospinota/Tectimicrobiota group</taxon>
        <taxon>Candidatus Tectimicrobiota</taxon>
        <taxon>Candidatus Entotheonellia</taxon>
        <taxon>Candidatus Entotheonellales</taxon>
        <taxon>Candidatus Entotheonellaceae</taxon>
        <taxon>Candidatus Entotheonella</taxon>
    </lineage>
</organism>
<sequence length="493" mass="51923">MRGQRRHGLTWLVVWIGCVSIWAWAHAQSIVDLATLDPEVDGLLRVYGSTGRGNFGVPVTGGFDCDGDGFSDMAMSAMTASPLERERAGEVYLVFGNGTVSGTWDTAGMSPDILKIFGAAPHEITGSELWMDDVTGDGLGDLLISRQNYSPDPDRIGAGALTLIVGGSALRDYAATLQPLDLQSPPATLTIVTFVGAERFGRLGMWARTGDISGDVITDMDGNVIPAPIADIVVAADQVAVNPGQAHNGQVYLIRGGAHLAMSQTIDLADFGTTPLAGHIIRIDPPEQADHYHLGATCQIADLNGNGVGEVLVAATLNRASASLRADGVSDGSNSHSLGGSPRGTLYIVWDDHFRTPDAWQPGANFRITSPFVSHSVIRGGALNHNFGEEILGGLDYNNDGLPDLFVGDIVGDLSDSQERPSSGAGHVLYDSAQLQGLRFVLDTPPDEITVSTFIGAERNDIAADTATHGDFDGDGIADLAFSAPPWRPIGTQ</sequence>
<dbReference type="PROSITE" id="PS51257">
    <property type="entry name" value="PROKAR_LIPOPROTEIN"/>
    <property type="match status" value="1"/>
</dbReference>
<name>W4LVN8_ENTF1</name>
<dbReference type="AlphaFoldDB" id="W4LVN8"/>
<dbReference type="HOGENOM" id="CLU_552855_0_0_7"/>
<dbReference type="SMART" id="SM00191">
    <property type="entry name" value="Int_alpha"/>
    <property type="match status" value="3"/>
</dbReference>
<protein>
    <recommendedName>
        <fullName evidence="3">VCBS repeat-containing protein</fullName>
    </recommendedName>
</protein>
<keyword evidence="2" id="KW-1185">Reference proteome</keyword>